<feature type="transmembrane region" description="Helical" evidence="1">
    <location>
        <begin position="180"/>
        <end position="201"/>
    </location>
</feature>
<reference evidence="2" key="1">
    <citation type="submission" date="2022-11" db="EMBL/GenBank/DDBJ databases">
        <authorList>
            <person name="Kikuchi T."/>
        </authorList>
    </citation>
    <scope>NUCLEOTIDE SEQUENCE</scope>
    <source>
        <strain evidence="2">PS1010</strain>
    </source>
</reference>
<keyword evidence="1" id="KW-0812">Transmembrane</keyword>
<evidence type="ECO:0000256" key="1">
    <source>
        <dbReference type="SAM" id="Phobius"/>
    </source>
</evidence>
<keyword evidence="1" id="KW-1133">Transmembrane helix</keyword>
<dbReference type="InterPro" id="IPR019420">
    <property type="entry name" value="7TM_GPCR_serpentine_rcpt_Srbc"/>
</dbReference>
<feature type="transmembrane region" description="Helical" evidence="1">
    <location>
        <begin position="58"/>
        <end position="80"/>
    </location>
</feature>
<sequence length="215" mass="25095">MRLIVIRTITDIVFGIITLIILNTLVFRSFLAVVIAIERCWATFLPINFYKYRFQISNTYIILFLMNAAFLDDILLFLVFNQQLPPIPIKCDEFFCATPPSYNLFVLYYSFFYCSINYTLSMILCSKLVELHFRKTFMNRNIRRINILSVSDGFSSFAFEFMPAIVFYFDIFTTENLGPIASGLRVIGRVFEAAVLFYFITKSNNKVSNKMFVLT</sequence>
<accession>A0A9P1J0J8</accession>
<protein>
    <recommendedName>
        <fullName evidence="4">Serpentine Receptor, class BC (Class B-like)</fullName>
    </recommendedName>
</protein>
<name>A0A9P1J0J8_9PELO</name>
<dbReference type="Pfam" id="PF10316">
    <property type="entry name" value="7TM_GPCR_Srbc"/>
    <property type="match status" value="1"/>
</dbReference>
<proteinExistence type="predicted"/>
<evidence type="ECO:0000313" key="2">
    <source>
        <dbReference type="EMBL" id="CAI5452803.1"/>
    </source>
</evidence>
<keyword evidence="3" id="KW-1185">Reference proteome</keyword>
<gene>
    <name evidence="2" type="ORF">CAMP_LOCUS15440</name>
</gene>
<feature type="transmembrane region" description="Helical" evidence="1">
    <location>
        <begin position="145"/>
        <end position="168"/>
    </location>
</feature>
<dbReference type="OrthoDB" id="5860115at2759"/>
<feature type="transmembrane region" description="Helical" evidence="1">
    <location>
        <begin position="12"/>
        <end position="37"/>
    </location>
</feature>
<comment type="caution">
    <text evidence="2">The sequence shown here is derived from an EMBL/GenBank/DDBJ whole genome shotgun (WGS) entry which is preliminary data.</text>
</comment>
<keyword evidence="1" id="KW-0472">Membrane</keyword>
<dbReference type="Proteomes" id="UP001152747">
    <property type="component" value="Unassembled WGS sequence"/>
</dbReference>
<dbReference type="AlphaFoldDB" id="A0A9P1J0J8"/>
<evidence type="ECO:0000313" key="3">
    <source>
        <dbReference type="Proteomes" id="UP001152747"/>
    </source>
</evidence>
<dbReference type="PANTHER" id="PTHR10664">
    <property type="entry name" value="SERPENTINE RECEPTOR-C.ELEGANS"/>
    <property type="match status" value="1"/>
</dbReference>
<dbReference type="PANTHER" id="PTHR10664:SF31">
    <property type="entry name" value="SERPENTINE RECEPTOR, CLASS BC (CLASS B-LIKE)"/>
    <property type="match status" value="1"/>
</dbReference>
<dbReference type="EMBL" id="CANHGI010000005">
    <property type="protein sequence ID" value="CAI5452803.1"/>
    <property type="molecule type" value="Genomic_DNA"/>
</dbReference>
<evidence type="ECO:0008006" key="4">
    <source>
        <dbReference type="Google" id="ProtNLM"/>
    </source>
</evidence>
<organism evidence="2 3">
    <name type="scientific">Caenorhabditis angaria</name>
    <dbReference type="NCBI Taxonomy" id="860376"/>
    <lineage>
        <taxon>Eukaryota</taxon>
        <taxon>Metazoa</taxon>
        <taxon>Ecdysozoa</taxon>
        <taxon>Nematoda</taxon>
        <taxon>Chromadorea</taxon>
        <taxon>Rhabditida</taxon>
        <taxon>Rhabditina</taxon>
        <taxon>Rhabditomorpha</taxon>
        <taxon>Rhabditoidea</taxon>
        <taxon>Rhabditidae</taxon>
        <taxon>Peloderinae</taxon>
        <taxon>Caenorhabditis</taxon>
    </lineage>
</organism>
<feature type="transmembrane region" description="Helical" evidence="1">
    <location>
        <begin position="106"/>
        <end position="125"/>
    </location>
</feature>